<sequence>MGDLPKSLRSQRTPVDSHRHHVSANSAARERPTENHARPTTAQGRPTKVTPPPTTARGDPAELHPSEPEPTSRGRVSYVQVPRHASRVPRRACHVVGPASWALRRGSRIVAPAWRVPASWVPRHGPCVVRRGSWVVRRVVLRGSRVVGPVLWVSRRRSPGVSVERPGPASCVWVPCRAFRAVDPTSEVPRSGVLCPSSRVARSAPWIPRPRSHGRASCVQAPVSRVPRRGSHVRGPLSDVPSGA</sequence>
<feature type="region of interest" description="Disordered" evidence="1">
    <location>
        <begin position="208"/>
        <end position="244"/>
    </location>
</feature>
<evidence type="ECO:0000256" key="1">
    <source>
        <dbReference type="SAM" id="MobiDB-lite"/>
    </source>
</evidence>
<reference evidence="2 3" key="1">
    <citation type="submission" date="2016-10" db="EMBL/GenBank/DDBJ databases">
        <authorList>
            <person name="de Groot N.N."/>
        </authorList>
    </citation>
    <scope>NUCLEOTIDE SEQUENCE [LARGE SCALE GENOMIC DNA]</scope>
    <source>
        <strain evidence="2 3">CGMCC 4.6533</strain>
    </source>
</reference>
<proteinExistence type="predicted"/>
<evidence type="ECO:0000313" key="3">
    <source>
        <dbReference type="Proteomes" id="UP000199202"/>
    </source>
</evidence>
<dbReference type="Proteomes" id="UP000199202">
    <property type="component" value="Unassembled WGS sequence"/>
</dbReference>
<dbReference type="EMBL" id="FNDJ01000036">
    <property type="protein sequence ID" value="SDM09387.1"/>
    <property type="molecule type" value="Genomic_DNA"/>
</dbReference>
<feature type="compositionally biased region" description="Basic and acidic residues" evidence="1">
    <location>
        <begin position="59"/>
        <end position="72"/>
    </location>
</feature>
<name>A0A1G9QFW4_9ACTN</name>
<gene>
    <name evidence="2" type="ORF">SAMN05421869_1361</name>
</gene>
<dbReference type="AlphaFoldDB" id="A0A1G9QFW4"/>
<feature type="region of interest" description="Disordered" evidence="1">
    <location>
        <begin position="1"/>
        <end position="77"/>
    </location>
</feature>
<accession>A0A1G9QFW4</accession>
<feature type="compositionally biased region" description="Basic and acidic residues" evidence="1">
    <location>
        <begin position="28"/>
        <end position="37"/>
    </location>
</feature>
<organism evidence="2 3">
    <name type="scientific">Nonomuraea jiangxiensis</name>
    <dbReference type="NCBI Taxonomy" id="633440"/>
    <lineage>
        <taxon>Bacteria</taxon>
        <taxon>Bacillati</taxon>
        <taxon>Actinomycetota</taxon>
        <taxon>Actinomycetes</taxon>
        <taxon>Streptosporangiales</taxon>
        <taxon>Streptosporangiaceae</taxon>
        <taxon>Nonomuraea</taxon>
    </lineage>
</organism>
<evidence type="ECO:0000313" key="2">
    <source>
        <dbReference type="EMBL" id="SDM09387.1"/>
    </source>
</evidence>
<keyword evidence="3" id="KW-1185">Reference proteome</keyword>
<protein>
    <submittedName>
        <fullName evidence="2">Uncharacterized protein</fullName>
    </submittedName>
</protein>